<evidence type="ECO:0000313" key="3">
    <source>
        <dbReference type="Proteomes" id="UP000306050"/>
    </source>
</evidence>
<dbReference type="KEGG" id="sgra:EX895_006202"/>
<feature type="compositionally biased region" description="Low complexity" evidence="1">
    <location>
        <begin position="108"/>
        <end position="117"/>
    </location>
</feature>
<sequence length="472" mass="50729">MDDIDAAFDDAYRTNRIEEGDDPSTLPNPYSRPSLAAPTSKTPSTESSNAGGGFIVDQVEAGYESGGGGFMVDEADDEQAGGGFILDDDESAMRGGGFIFEDEDDHAASSSSSPRAAENTRPKNIPLSAIPEALANLGLDSADPSVLSLFADTAYVPSSASRRRLAPGVKPEKVVGRQEFQQVASILLDEMRSRSSSSKTQKRNAQDRAEEDQDDSDHSEPRGRRRPTRKAAAQGRRRAAEIVAQDDDDGANAGGGFIVDEEADDSEEDFEASRQRRRRRTNKARALDTGSDLTSDGDDDDDEAELGDPTRRRRRRGGARAAVSPSPSPSFDDDSEQNTPKRQRRTRKSPSAPTIRSLTHLNPLQRATTSDLYQLLLDRLPPSAFPSAQRRIGTTELTAIFEAIGEKLPPKEIEEMLEEGAKLFAPATADEAGSAERKSSQAIKGVAAAQGIAGASVGLDEFAGILVHNRLL</sequence>
<accession>A0A4U7KQ54</accession>
<comment type="caution">
    <text evidence="2">The sequence shown here is derived from an EMBL/GenBank/DDBJ whole genome shotgun (WGS) entry which is preliminary data.</text>
</comment>
<dbReference type="OrthoDB" id="2530165at2759"/>
<feature type="region of interest" description="Disordered" evidence="1">
    <location>
        <begin position="189"/>
        <end position="363"/>
    </location>
</feature>
<reference evidence="2 3" key="1">
    <citation type="submission" date="2019-05" db="EMBL/GenBank/DDBJ databases">
        <title>Sporisorium graminicola CBS 10092 draft sequencing and annotation.</title>
        <authorList>
            <person name="Solano-Gonzalez S."/>
            <person name="Caddick M.X."/>
            <person name="Darby A."/>
        </authorList>
    </citation>
    <scope>NUCLEOTIDE SEQUENCE [LARGE SCALE GENOMIC DNA]</scope>
    <source>
        <strain evidence="2 3">CBS 10092</strain>
    </source>
</reference>
<keyword evidence="3" id="KW-1185">Reference proteome</keyword>
<feature type="compositionally biased region" description="Polar residues" evidence="1">
    <location>
        <begin position="37"/>
        <end position="49"/>
    </location>
</feature>
<protein>
    <submittedName>
        <fullName evidence="2">Uncharacterized protein</fullName>
    </submittedName>
</protein>
<name>A0A4U7KQ54_9BASI</name>
<feature type="region of interest" description="Disordered" evidence="1">
    <location>
        <begin position="1"/>
        <end position="124"/>
    </location>
</feature>
<feature type="region of interest" description="Disordered" evidence="1">
    <location>
        <begin position="160"/>
        <end position="179"/>
    </location>
</feature>
<proteinExistence type="predicted"/>
<evidence type="ECO:0000313" key="2">
    <source>
        <dbReference type="EMBL" id="TKY85122.1"/>
    </source>
</evidence>
<dbReference type="EMBL" id="SRRM01000021">
    <property type="protein sequence ID" value="TKY85122.1"/>
    <property type="molecule type" value="Genomic_DNA"/>
</dbReference>
<feature type="compositionally biased region" description="Polar residues" evidence="1">
    <location>
        <begin position="349"/>
        <end position="363"/>
    </location>
</feature>
<dbReference type="RefSeq" id="XP_029737107.1">
    <property type="nucleotide sequence ID" value="XM_029886794.1"/>
</dbReference>
<dbReference type="GeneID" id="40729097"/>
<dbReference type="Proteomes" id="UP000306050">
    <property type="component" value="Chromosome SGRAM_8"/>
</dbReference>
<organism evidence="2 3">
    <name type="scientific">Sporisorium graminicola</name>
    <dbReference type="NCBI Taxonomy" id="280036"/>
    <lineage>
        <taxon>Eukaryota</taxon>
        <taxon>Fungi</taxon>
        <taxon>Dikarya</taxon>
        <taxon>Basidiomycota</taxon>
        <taxon>Ustilaginomycotina</taxon>
        <taxon>Ustilaginomycetes</taxon>
        <taxon>Ustilaginales</taxon>
        <taxon>Ustilaginaceae</taxon>
        <taxon>Sporisorium</taxon>
    </lineage>
</organism>
<feature type="compositionally biased region" description="Acidic residues" evidence="1">
    <location>
        <begin position="295"/>
        <end position="306"/>
    </location>
</feature>
<evidence type="ECO:0000256" key="1">
    <source>
        <dbReference type="SAM" id="MobiDB-lite"/>
    </source>
</evidence>
<dbReference type="AlphaFoldDB" id="A0A4U7KQ54"/>
<feature type="compositionally biased region" description="Acidic residues" evidence="1">
    <location>
        <begin position="259"/>
        <end position="270"/>
    </location>
</feature>
<gene>
    <name evidence="2" type="ORF">EX895_006202</name>
</gene>